<feature type="repeat" description="ANK" evidence="3">
    <location>
        <begin position="149"/>
        <end position="181"/>
    </location>
</feature>
<dbReference type="InterPro" id="IPR011029">
    <property type="entry name" value="DEATH-like_dom_sf"/>
</dbReference>
<feature type="repeat" description="ANK" evidence="3">
    <location>
        <begin position="116"/>
        <end position="148"/>
    </location>
</feature>
<feature type="domain" description="Death" evidence="4">
    <location>
        <begin position="361"/>
        <end position="426"/>
    </location>
</feature>
<organism evidence="5 6">
    <name type="scientific">Ranatra chinensis</name>
    <dbReference type="NCBI Taxonomy" id="642074"/>
    <lineage>
        <taxon>Eukaryota</taxon>
        <taxon>Metazoa</taxon>
        <taxon>Ecdysozoa</taxon>
        <taxon>Arthropoda</taxon>
        <taxon>Hexapoda</taxon>
        <taxon>Insecta</taxon>
        <taxon>Pterygota</taxon>
        <taxon>Neoptera</taxon>
        <taxon>Paraneoptera</taxon>
        <taxon>Hemiptera</taxon>
        <taxon>Heteroptera</taxon>
        <taxon>Panheteroptera</taxon>
        <taxon>Nepomorpha</taxon>
        <taxon>Nepidae</taxon>
        <taxon>Ranatrinae</taxon>
        <taxon>Ranatra</taxon>
    </lineage>
</organism>
<name>A0ABD0Y2A0_9HEMI</name>
<feature type="repeat" description="ANK" evidence="3">
    <location>
        <begin position="83"/>
        <end position="115"/>
    </location>
</feature>
<dbReference type="AlphaFoldDB" id="A0ABD0Y2A0"/>
<dbReference type="Gene3D" id="1.10.533.10">
    <property type="entry name" value="Death Domain, Fas"/>
    <property type="match status" value="1"/>
</dbReference>
<proteinExistence type="predicted"/>
<gene>
    <name evidence="5" type="ORF">AAG570_003917</name>
</gene>
<feature type="repeat" description="ANK" evidence="3">
    <location>
        <begin position="249"/>
        <end position="281"/>
    </location>
</feature>
<dbReference type="PROSITE" id="PS50017">
    <property type="entry name" value="DEATH_DOMAIN"/>
    <property type="match status" value="1"/>
</dbReference>
<keyword evidence="1" id="KW-0677">Repeat</keyword>
<evidence type="ECO:0000256" key="2">
    <source>
        <dbReference type="ARBA" id="ARBA00023043"/>
    </source>
</evidence>
<dbReference type="PROSITE" id="PS50088">
    <property type="entry name" value="ANK_REPEAT"/>
    <property type="match status" value="7"/>
</dbReference>
<keyword evidence="6" id="KW-1185">Reference proteome</keyword>
<comment type="caution">
    <text evidence="5">The sequence shown here is derived from an EMBL/GenBank/DDBJ whole genome shotgun (WGS) entry which is preliminary data.</text>
</comment>
<dbReference type="Gene3D" id="1.25.40.20">
    <property type="entry name" value="Ankyrin repeat-containing domain"/>
    <property type="match status" value="3"/>
</dbReference>
<dbReference type="SUPFAM" id="SSF47986">
    <property type="entry name" value="DEATH domain"/>
    <property type="match status" value="1"/>
</dbReference>
<dbReference type="InterPro" id="IPR000488">
    <property type="entry name" value="Death_dom"/>
</dbReference>
<protein>
    <recommendedName>
        <fullName evidence="4">Death domain-containing protein</fullName>
    </recommendedName>
</protein>
<dbReference type="PANTHER" id="PTHR24173">
    <property type="entry name" value="ANKYRIN REPEAT CONTAINING"/>
    <property type="match status" value="1"/>
</dbReference>
<dbReference type="InterPro" id="IPR036770">
    <property type="entry name" value="Ankyrin_rpt-contain_sf"/>
</dbReference>
<dbReference type="Pfam" id="PF12796">
    <property type="entry name" value="Ank_2"/>
    <property type="match status" value="3"/>
</dbReference>
<evidence type="ECO:0000313" key="6">
    <source>
        <dbReference type="Proteomes" id="UP001558652"/>
    </source>
</evidence>
<dbReference type="Proteomes" id="UP001558652">
    <property type="component" value="Unassembled WGS sequence"/>
</dbReference>
<dbReference type="SMART" id="SM00248">
    <property type="entry name" value="ANK"/>
    <property type="match status" value="9"/>
</dbReference>
<feature type="repeat" description="ANK" evidence="3">
    <location>
        <begin position="183"/>
        <end position="215"/>
    </location>
</feature>
<feature type="repeat" description="ANK" evidence="3">
    <location>
        <begin position="216"/>
        <end position="248"/>
    </location>
</feature>
<accession>A0ABD0Y2A0</accession>
<dbReference type="CDD" id="cd01670">
    <property type="entry name" value="Death"/>
    <property type="match status" value="1"/>
</dbReference>
<evidence type="ECO:0000259" key="4">
    <source>
        <dbReference type="PROSITE" id="PS50017"/>
    </source>
</evidence>
<sequence>MLIAAKCDIEAKDKYGMRPLLMAAWHGHRDAVRLLITCGANVHAVNRKEYDVVMCAVRNNCVEVVDLLVETLERLDLTARDVEGNGALHHAASAGHAAIVDKLLSLGADPNATNKLGRSPLHLCCEKGHEAVCQLLIGKQGSLEAADHQGNTPLHVTVNNKHSQLAQIILEANTAILDMENSDGMTALHIASSLGCRGIIESLVQCGSDVDKQNKNGNTALHLACAANDLETVELLISKGADLNSLNERLQSPIHIAAEYGYTEICQMLLAAGANIEQKEQGGRTPLYIAARGSFTAIVDMIIKTARLDYPEQVTPPFNFILDRSWATTVELEVNRPREVPHSVRELVRRLAYQQLGPGHWKQLATHWAFTNEQVKAIEHQYTGPCSYKEHGLRMMTIWLEGLGPDVDPMKNLYESLLAINQKRLAGNGKLFNKRHKLQ</sequence>
<evidence type="ECO:0000256" key="3">
    <source>
        <dbReference type="PROSITE-ProRule" id="PRU00023"/>
    </source>
</evidence>
<dbReference type="PRINTS" id="PR01415">
    <property type="entry name" value="ANKYRIN"/>
</dbReference>
<dbReference type="PANTHER" id="PTHR24173:SF74">
    <property type="entry name" value="ANKYRIN REPEAT DOMAIN-CONTAINING PROTEIN 16"/>
    <property type="match status" value="1"/>
</dbReference>
<dbReference type="SUPFAM" id="SSF48403">
    <property type="entry name" value="Ankyrin repeat"/>
    <property type="match status" value="1"/>
</dbReference>
<feature type="repeat" description="ANK" evidence="3">
    <location>
        <begin position="15"/>
        <end position="47"/>
    </location>
</feature>
<dbReference type="EMBL" id="JBFDAA010000015">
    <property type="protein sequence ID" value="KAL1117602.1"/>
    <property type="molecule type" value="Genomic_DNA"/>
</dbReference>
<evidence type="ECO:0000313" key="5">
    <source>
        <dbReference type="EMBL" id="KAL1117602.1"/>
    </source>
</evidence>
<reference evidence="5 6" key="1">
    <citation type="submission" date="2024-07" db="EMBL/GenBank/DDBJ databases">
        <title>Chromosome-level genome assembly of the water stick insect Ranatra chinensis (Heteroptera: Nepidae).</title>
        <authorList>
            <person name="Liu X."/>
        </authorList>
    </citation>
    <scope>NUCLEOTIDE SEQUENCE [LARGE SCALE GENOMIC DNA]</scope>
    <source>
        <strain evidence="5">Cailab_2021Rc</strain>
        <tissue evidence="5">Muscle</tissue>
    </source>
</reference>
<dbReference type="PROSITE" id="PS50297">
    <property type="entry name" value="ANK_REP_REGION"/>
    <property type="match status" value="6"/>
</dbReference>
<keyword evidence="2 3" id="KW-0040">ANK repeat</keyword>
<dbReference type="InterPro" id="IPR002110">
    <property type="entry name" value="Ankyrin_rpt"/>
</dbReference>
<evidence type="ECO:0000256" key="1">
    <source>
        <dbReference type="ARBA" id="ARBA00022737"/>
    </source>
</evidence>